<accession>A0A835VVS8</accession>
<name>A0A835VVS8_CHLIN</name>
<feature type="chain" id="PRO_5032672144" evidence="1">
    <location>
        <begin position="31"/>
        <end position="333"/>
    </location>
</feature>
<evidence type="ECO:0000313" key="2">
    <source>
        <dbReference type="EMBL" id="KAG2427334.1"/>
    </source>
</evidence>
<sequence length="333" mass="33878">MVTASQPGPCARLSLSLLFLLHENLKRAHGRPLTDCPEGDPLLDLGTKLDSLKCCVVLLAPPPPAQLKPPGSPAAAGGGSGFGGDSSAALAQDAGLVVQYLNRAAAEALKALPHPSVAGASAASSPGAKAVAESVPRSVPGPLLEDADGSVTAMLQQLMAGSGAPRRGALHCLTLRAADEHVGGHASPEPSTITCPEALVLPLMSPNGTCASVALLFDRWEVRAMGHQPGPGPAGRVVLEGRPLVPEIPPGAQPSPQAVAVLQNLVRSQADAVRALKTQQGLPNQDPRVLAAVGTLQQLKAELELQQQLMEAFDPEAGSGRGMVAQLVSGSDV</sequence>
<dbReference type="EMBL" id="JAEHOC010000041">
    <property type="protein sequence ID" value="KAG2427334.1"/>
    <property type="molecule type" value="Genomic_DNA"/>
</dbReference>
<dbReference type="AlphaFoldDB" id="A0A835VVS8"/>
<dbReference type="Proteomes" id="UP000650467">
    <property type="component" value="Unassembled WGS sequence"/>
</dbReference>
<comment type="caution">
    <text evidence="2">The sequence shown here is derived from an EMBL/GenBank/DDBJ whole genome shotgun (WGS) entry which is preliminary data.</text>
</comment>
<reference evidence="2" key="1">
    <citation type="journal article" date="2020" name="bioRxiv">
        <title>Comparative genomics of Chlamydomonas.</title>
        <authorList>
            <person name="Craig R.J."/>
            <person name="Hasan A.R."/>
            <person name="Ness R.W."/>
            <person name="Keightley P.D."/>
        </authorList>
    </citation>
    <scope>NUCLEOTIDE SEQUENCE</scope>
    <source>
        <strain evidence="2">SAG 7.73</strain>
    </source>
</reference>
<protein>
    <submittedName>
        <fullName evidence="2">Uncharacterized protein</fullName>
    </submittedName>
</protein>
<evidence type="ECO:0000313" key="3">
    <source>
        <dbReference type="Proteomes" id="UP000650467"/>
    </source>
</evidence>
<gene>
    <name evidence="2" type="ORF">HXX76_012529</name>
</gene>
<feature type="signal peptide" evidence="1">
    <location>
        <begin position="1"/>
        <end position="30"/>
    </location>
</feature>
<proteinExistence type="predicted"/>
<evidence type="ECO:0000256" key="1">
    <source>
        <dbReference type="SAM" id="SignalP"/>
    </source>
</evidence>
<keyword evidence="3" id="KW-1185">Reference proteome</keyword>
<organism evidence="2 3">
    <name type="scientific">Chlamydomonas incerta</name>
    <dbReference type="NCBI Taxonomy" id="51695"/>
    <lineage>
        <taxon>Eukaryota</taxon>
        <taxon>Viridiplantae</taxon>
        <taxon>Chlorophyta</taxon>
        <taxon>core chlorophytes</taxon>
        <taxon>Chlorophyceae</taxon>
        <taxon>CS clade</taxon>
        <taxon>Chlamydomonadales</taxon>
        <taxon>Chlamydomonadaceae</taxon>
        <taxon>Chlamydomonas</taxon>
    </lineage>
</organism>
<keyword evidence="1" id="KW-0732">Signal</keyword>
<dbReference type="OrthoDB" id="551126at2759"/>